<organism evidence="5">
    <name type="scientific">freshwater metagenome</name>
    <dbReference type="NCBI Taxonomy" id="449393"/>
    <lineage>
        <taxon>unclassified sequences</taxon>
        <taxon>metagenomes</taxon>
        <taxon>ecological metagenomes</taxon>
    </lineage>
</organism>
<reference evidence="5" key="1">
    <citation type="submission" date="2020-05" db="EMBL/GenBank/DDBJ databases">
        <authorList>
            <person name="Chiriac C."/>
            <person name="Salcher M."/>
            <person name="Ghai R."/>
            <person name="Kavagutti S V."/>
        </authorList>
    </citation>
    <scope>NUCLEOTIDE SEQUENCE</scope>
</reference>
<evidence type="ECO:0000313" key="7">
    <source>
        <dbReference type="EMBL" id="CAB5020712.1"/>
    </source>
</evidence>
<dbReference type="InterPro" id="IPR045570">
    <property type="entry name" value="Metalloprtase-TldD/E_cen_dom"/>
</dbReference>
<feature type="domain" description="Metalloprotease TldD/E N-terminal" evidence="1">
    <location>
        <begin position="21"/>
        <end position="85"/>
    </location>
</feature>
<dbReference type="Gene3D" id="3.30.2290.10">
    <property type="entry name" value="PmbA/TldD superfamily"/>
    <property type="match status" value="1"/>
</dbReference>
<evidence type="ECO:0000259" key="3">
    <source>
        <dbReference type="Pfam" id="PF19290"/>
    </source>
</evidence>
<dbReference type="EMBL" id="CAFBOS010000235">
    <property type="protein sequence ID" value="CAB5020712.1"/>
    <property type="molecule type" value="Genomic_DNA"/>
</dbReference>
<proteinExistence type="predicted"/>
<dbReference type="GO" id="GO:0005829">
    <property type="term" value="C:cytosol"/>
    <property type="evidence" value="ECO:0007669"/>
    <property type="project" value="TreeGrafter"/>
</dbReference>
<dbReference type="Pfam" id="PF19290">
    <property type="entry name" value="PmbA_TldD_2nd"/>
    <property type="match status" value="1"/>
</dbReference>
<dbReference type="SUPFAM" id="SSF111283">
    <property type="entry name" value="Putative modulator of DNA gyrase, PmbA/TldD"/>
    <property type="match status" value="1"/>
</dbReference>
<sequence>MAELVDIAERVLGLARDNEQVEIYAVHDRETEVRAYGGEVESFSSAESQGVGVRVVVGGRQGFAWAGTLDADVLAETMADARDNAQFGTVDEHAGIAEPDGVEPALFELFDAALLDFATDKKIDLAIELERLTLAADSRIIGIESAEYVDTVHEYAIVSTSGIRRTGRETGCFVSVYTLAEENGETQNGFGWSVGRAPAELDIERCARESAERATRLLGAKKPSTERLTVVLTPWVTAQFLGILGSTLSGESVLKGRSLFADRLGDLVAPEFFTLVDDPTWRDSYTATTVDGEGLATRRNVLIGDGRIERFLHNAYTARRTGTRSTGSAVRGGFKSTPGVGPMSLQLVPGTATQPELVAGIDHGLLVQDVSGLHSGVNPVSGDFSTGAEGLMIRGGALAEPVRELTIASTIQKMLLDVVAIGGDVEWLPMSAAGVSMVVADITMSGA</sequence>
<dbReference type="PANTHER" id="PTHR43421:SF1">
    <property type="entry name" value="METALLOPROTEASE PMBA"/>
    <property type="match status" value="1"/>
</dbReference>
<evidence type="ECO:0000313" key="5">
    <source>
        <dbReference type="EMBL" id="CAB4833876.1"/>
    </source>
</evidence>
<dbReference type="Pfam" id="PF01523">
    <property type="entry name" value="PmbA_TldD_1st"/>
    <property type="match status" value="1"/>
</dbReference>
<dbReference type="GO" id="GO:0006508">
    <property type="term" value="P:proteolysis"/>
    <property type="evidence" value="ECO:0007669"/>
    <property type="project" value="InterPro"/>
</dbReference>
<dbReference type="GO" id="GO:0008237">
    <property type="term" value="F:metallopeptidase activity"/>
    <property type="evidence" value="ECO:0007669"/>
    <property type="project" value="InterPro"/>
</dbReference>
<dbReference type="InterPro" id="IPR035068">
    <property type="entry name" value="TldD/PmbA_N"/>
</dbReference>
<gene>
    <name evidence="4" type="ORF">UFOPK2754_01422</name>
    <name evidence="5" type="ORF">UFOPK3139_01910</name>
    <name evidence="6" type="ORF">UFOPK3543_01739</name>
    <name evidence="7" type="ORF">UFOPK3967_02749</name>
</gene>
<feature type="domain" description="Metalloprotease TldD/E C-terminal" evidence="2">
    <location>
        <begin position="225"/>
        <end position="446"/>
    </location>
</feature>
<dbReference type="InterPro" id="IPR002510">
    <property type="entry name" value="Metalloprtase-TldD/E_N"/>
</dbReference>
<dbReference type="AlphaFoldDB" id="A0A6J7ALQ8"/>
<evidence type="ECO:0000259" key="2">
    <source>
        <dbReference type="Pfam" id="PF19289"/>
    </source>
</evidence>
<evidence type="ECO:0000313" key="6">
    <source>
        <dbReference type="EMBL" id="CAB4914704.1"/>
    </source>
</evidence>
<dbReference type="EMBL" id="CAFABA010000083">
    <property type="protein sequence ID" value="CAB4833876.1"/>
    <property type="molecule type" value="Genomic_DNA"/>
</dbReference>
<dbReference type="InterPro" id="IPR047657">
    <property type="entry name" value="PmbA"/>
</dbReference>
<dbReference type="PANTHER" id="PTHR43421">
    <property type="entry name" value="METALLOPROTEASE PMBA"/>
    <property type="match status" value="1"/>
</dbReference>
<accession>A0A6J7ALQ8</accession>
<name>A0A6J7ALQ8_9ZZZZ</name>
<dbReference type="InterPro" id="IPR036059">
    <property type="entry name" value="TldD/PmbA_sf"/>
</dbReference>
<dbReference type="EMBL" id="CAEZYR010000046">
    <property type="protein sequence ID" value="CAB4744561.1"/>
    <property type="molecule type" value="Genomic_DNA"/>
</dbReference>
<dbReference type="EMBL" id="CAFBMH010000065">
    <property type="protein sequence ID" value="CAB4914704.1"/>
    <property type="molecule type" value="Genomic_DNA"/>
</dbReference>
<feature type="domain" description="Metalloprotease TldD/E central" evidence="3">
    <location>
        <begin position="116"/>
        <end position="218"/>
    </location>
</feature>
<dbReference type="Pfam" id="PF19289">
    <property type="entry name" value="PmbA_TldD_3rd"/>
    <property type="match status" value="1"/>
</dbReference>
<dbReference type="InterPro" id="IPR045569">
    <property type="entry name" value="Metalloprtase-TldD/E_C"/>
</dbReference>
<evidence type="ECO:0000313" key="4">
    <source>
        <dbReference type="EMBL" id="CAB4744561.1"/>
    </source>
</evidence>
<protein>
    <submittedName>
        <fullName evidence="5">Unannotated protein</fullName>
    </submittedName>
</protein>
<evidence type="ECO:0000259" key="1">
    <source>
        <dbReference type="Pfam" id="PF01523"/>
    </source>
</evidence>